<dbReference type="RefSeq" id="WP_002644308.1">
    <property type="nucleotide sequence ID" value="NZ_CP042910.1"/>
</dbReference>
<organism evidence="1 2">
    <name type="scientific">Gimesia maris</name>
    <dbReference type="NCBI Taxonomy" id="122"/>
    <lineage>
        <taxon>Bacteria</taxon>
        <taxon>Pseudomonadati</taxon>
        <taxon>Planctomycetota</taxon>
        <taxon>Planctomycetia</taxon>
        <taxon>Planctomycetales</taxon>
        <taxon>Planctomycetaceae</taxon>
        <taxon>Gimesia</taxon>
    </lineage>
</organism>
<sequence>MALNRKNSRRIMIEEETFRYKVSAMSPDDDRNFRLNVTVQRESGGSRLEVRGLITRDFWLDISEPGVKTSKDYPVITPRHIRTIVKQAQQQGWHPEETGPAFVLELENQTLFST</sequence>
<gene>
    <name evidence="1" type="ORF">GmarT_07410</name>
</gene>
<reference evidence="1 2" key="1">
    <citation type="submission" date="2019-08" db="EMBL/GenBank/DDBJ databases">
        <title>Deep-cultivation of Planctomycetes and their phenomic and genomic characterization uncovers novel biology.</title>
        <authorList>
            <person name="Wiegand S."/>
            <person name="Jogler M."/>
            <person name="Boedeker C."/>
            <person name="Pinto D."/>
            <person name="Vollmers J."/>
            <person name="Rivas-Marin E."/>
            <person name="Kohn T."/>
            <person name="Peeters S.H."/>
            <person name="Heuer A."/>
            <person name="Rast P."/>
            <person name="Oberbeckmann S."/>
            <person name="Bunk B."/>
            <person name="Jeske O."/>
            <person name="Meyerdierks A."/>
            <person name="Storesund J.E."/>
            <person name="Kallscheuer N."/>
            <person name="Luecker S."/>
            <person name="Lage O.M."/>
            <person name="Pohl T."/>
            <person name="Merkel B.J."/>
            <person name="Hornburger P."/>
            <person name="Mueller R.-W."/>
            <person name="Bruemmer F."/>
            <person name="Labrenz M."/>
            <person name="Spormann A.M."/>
            <person name="Op den Camp H."/>
            <person name="Overmann J."/>
            <person name="Amann R."/>
            <person name="Jetten M.S.M."/>
            <person name="Mascher T."/>
            <person name="Medema M.H."/>
            <person name="Devos D.P."/>
            <person name="Kaster A.-K."/>
            <person name="Ovreas L."/>
            <person name="Rohde M."/>
            <person name="Galperin M.Y."/>
            <person name="Jogler C."/>
        </authorList>
    </citation>
    <scope>NUCLEOTIDE SEQUENCE [LARGE SCALE GENOMIC DNA]</scope>
    <source>
        <strain evidence="1 2">DSM 8797</strain>
    </source>
</reference>
<name>A0ABX5YGS8_9PLAN</name>
<dbReference type="EMBL" id="CP042910">
    <property type="protein sequence ID" value="QEG14903.1"/>
    <property type="molecule type" value="Genomic_DNA"/>
</dbReference>
<protein>
    <submittedName>
        <fullName evidence="1">Uncharacterized protein</fullName>
    </submittedName>
</protein>
<keyword evidence="2" id="KW-1185">Reference proteome</keyword>
<proteinExistence type="predicted"/>
<dbReference type="Proteomes" id="UP000322887">
    <property type="component" value="Chromosome"/>
</dbReference>
<evidence type="ECO:0000313" key="1">
    <source>
        <dbReference type="EMBL" id="QEG14903.1"/>
    </source>
</evidence>
<evidence type="ECO:0000313" key="2">
    <source>
        <dbReference type="Proteomes" id="UP000322887"/>
    </source>
</evidence>
<accession>A0ABX5YGS8</accession>
<dbReference type="GeneID" id="98645412"/>